<evidence type="ECO:0000259" key="2">
    <source>
        <dbReference type="Pfam" id="PF26571"/>
    </source>
</evidence>
<keyword evidence="1" id="KW-1133">Transmembrane helix</keyword>
<gene>
    <name evidence="3" type="ORF">FHR36_000516</name>
</gene>
<reference evidence="3 4" key="1">
    <citation type="submission" date="2022-06" db="EMBL/GenBank/DDBJ databases">
        <title>Sequencing the genomes of 1000 actinobacteria strains.</title>
        <authorList>
            <person name="Klenk H.-P."/>
        </authorList>
    </citation>
    <scope>NUCLEOTIDE SEQUENCE [LARGE SCALE GENOMIC DNA]</scope>
    <source>
        <strain evidence="3 4">DSM 41656</strain>
    </source>
</reference>
<evidence type="ECO:0000313" key="3">
    <source>
        <dbReference type="EMBL" id="MCP2307424.1"/>
    </source>
</evidence>
<dbReference type="RefSeq" id="WP_301329686.1">
    <property type="nucleotide sequence ID" value="NZ_BAAAUB010000057.1"/>
</dbReference>
<feature type="domain" description="ARB-07466-like C-terminal" evidence="2">
    <location>
        <begin position="258"/>
        <end position="302"/>
    </location>
</feature>
<keyword evidence="4" id="KW-1185">Reference proteome</keyword>
<dbReference type="EMBL" id="JAMZDX010000001">
    <property type="protein sequence ID" value="MCP2307424.1"/>
    <property type="molecule type" value="Genomic_DNA"/>
</dbReference>
<proteinExistence type="predicted"/>
<feature type="transmembrane region" description="Helical" evidence="1">
    <location>
        <begin position="21"/>
        <end position="38"/>
    </location>
</feature>
<organism evidence="3 4">
    <name type="scientific">Kitasatospora paracochleata</name>
    <dbReference type="NCBI Taxonomy" id="58354"/>
    <lineage>
        <taxon>Bacteria</taxon>
        <taxon>Bacillati</taxon>
        <taxon>Actinomycetota</taxon>
        <taxon>Actinomycetes</taxon>
        <taxon>Kitasatosporales</taxon>
        <taxon>Streptomycetaceae</taxon>
        <taxon>Kitasatospora</taxon>
    </lineage>
</organism>
<evidence type="ECO:0000256" key="1">
    <source>
        <dbReference type="SAM" id="Phobius"/>
    </source>
</evidence>
<sequence length="323" mass="33751">MAEQNTAGRPGRRRRSSWRRVLVGLVALSVVGGLVLYLNRDRISVPPEGCTIATSAGSGTLDLPAAANAATISAVAISRGLPERAVTIALATAMQESKIHNLIGGDRDSLGLFQQRPSQGWGTADQIKDPVYATNKFLDSLVKINGYARMPLTDAAQLVQKSGYPQAYAKHEANATLVSSSLTGREPASLTCVVHDLALPSPDPTPAAGQQPTDLTERARREFGKVVTVAAGEKAAKDPRDVLALTPQATASTDSGPGAARQAGWAVAHWAVAQAADLGVGAVAYDGKVWRVDRPTDGWKAAPTGAPTDRVLVTMGPPVKGKK</sequence>
<dbReference type="Proteomes" id="UP001206483">
    <property type="component" value="Unassembled WGS sequence"/>
</dbReference>
<dbReference type="Pfam" id="PF26571">
    <property type="entry name" value="VldE"/>
    <property type="match status" value="1"/>
</dbReference>
<keyword evidence="1" id="KW-0812">Transmembrane</keyword>
<name>A0ABT1IQZ5_9ACTN</name>
<evidence type="ECO:0000313" key="4">
    <source>
        <dbReference type="Proteomes" id="UP001206483"/>
    </source>
</evidence>
<protein>
    <recommendedName>
        <fullName evidence="2">ARB-07466-like C-terminal domain-containing protein</fullName>
    </recommendedName>
</protein>
<dbReference type="InterPro" id="IPR058593">
    <property type="entry name" value="ARB_07466-like_C"/>
</dbReference>
<comment type="caution">
    <text evidence="3">The sequence shown here is derived from an EMBL/GenBank/DDBJ whole genome shotgun (WGS) entry which is preliminary data.</text>
</comment>
<accession>A0ABT1IQZ5</accession>
<keyword evidence="1" id="KW-0472">Membrane</keyword>